<reference evidence="1 2" key="1">
    <citation type="submission" date="2024-03" db="EMBL/GenBank/DDBJ databases">
        <title>Complete Genome Sequence and Annotation of Ignatzschineria larvae DSM 13226.</title>
        <authorList>
            <person name="Cantrell E."/>
            <person name="Burcham Z.M."/>
        </authorList>
    </citation>
    <scope>NUCLEOTIDE SEQUENCE [LARGE SCALE GENOMIC DNA]</scope>
    <source>
        <strain evidence="1 2">DSM 13226</strain>
    </source>
</reference>
<accession>A0ABZ3BXP3</accession>
<organism evidence="1 2">
    <name type="scientific">Ignatzschineria larvae DSM 13226</name>
    <dbReference type="NCBI Taxonomy" id="1111732"/>
    <lineage>
        <taxon>Bacteria</taxon>
        <taxon>Pseudomonadati</taxon>
        <taxon>Pseudomonadota</taxon>
        <taxon>Gammaproteobacteria</taxon>
        <taxon>Cardiobacteriales</taxon>
        <taxon>Ignatzschineriaceae</taxon>
        <taxon>Ignatzschineria</taxon>
    </lineage>
</organism>
<dbReference type="Proteomes" id="UP001449178">
    <property type="component" value="Chromosome"/>
</dbReference>
<protein>
    <recommendedName>
        <fullName evidence="3">Adhesin domain-containing protein</fullName>
    </recommendedName>
</protein>
<dbReference type="EMBL" id="CP150637">
    <property type="protein sequence ID" value="WZW86944.1"/>
    <property type="molecule type" value="Genomic_DNA"/>
</dbReference>
<proteinExistence type="predicted"/>
<sequence length="225" mass="25490">MKNEMIKKDYFGKLFTASITGDAHIIILPSNIGKNYIEVKLNSNNQCYEFKDDIFLFKNDDHINQEELINSFKEKSSILGGIANALNYVKLKKSTDLPIEINIYIHDTDKLNIKGDNIDIVFSILDIKIPCVSIDCSNLKFENNISSINNLILKSSNLNGIFLFNKYNNNIDIISNNAKIEIIKNNFNGCLNIKSNNSKFQDELSGDSSVGEFKAMFNNSKIDLK</sequence>
<gene>
    <name evidence="1" type="ORF">WMO13_06010</name>
</gene>
<name>A0ABZ3BXP3_9GAMM</name>
<evidence type="ECO:0008006" key="3">
    <source>
        <dbReference type="Google" id="ProtNLM"/>
    </source>
</evidence>
<keyword evidence="2" id="KW-1185">Reference proteome</keyword>
<dbReference type="RefSeq" id="WP_026878649.1">
    <property type="nucleotide sequence ID" value="NZ_AZOD01000011.1"/>
</dbReference>
<evidence type="ECO:0000313" key="2">
    <source>
        <dbReference type="Proteomes" id="UP001449178"/>
    </source>
</evidence>
<evidence type="ECO:0000313" key="1">
    <source>
        <dbReference type="EMBL" id="WZW86944.1"/>
    </source>
</evidence>